<sequence length="89" mass="10302">MVLLDLQGYATHLTTLTLKERTIRRKINSVKSLFSFAAKLNYIRFNIAAALRLRKIEYTIAHRILPQREILKLINTAAPGRDRTLLKLL</sequence>
<dbReference type="EMBL" id="JAHHGZ010000012">
    <property type="protein sequence ID" value="MBW4668395.1"/>
    <property type="molecule type" value="Genomic_DNA"/>
</dbReference>
<dbReference type="SUPFAM" id="SSF56349">
    <property type="entry name" value="DNA breaking-rejoining enzymes"/>
    <property type="match status" value="1"/>
</dbReference>
<gene>
    <name evidence="2" type="ORF">KME60_13455</name>
</gene>
<dbReference type="Proteomes" id="UP000729701">
    <property type="component" value="Unassembled WGS sequence"/>
</dbReference>
<dbReference type="GO" id="GO:0003677">
    <property type="term" value="F:DNA binding"/>
    <property type="evidence" value="ECO:0007669"/>
    <property type="project" value="UniProtKB-KW"/>
</dbReference>
<keyword evidence="1" id="KW-0238">DNA-binding</keyword>
<protein>
    <recommendedName>
        <fullName evidence="4">Core-binding (CB) domain-containing protein</fullName>
    </recommendedName>
</protein>
<accession>A0A951QPL8</accession>
<proteinExistence type="predicted"/>
<evidence type="ECO:0008006" key="4">
    <source>
        <dbReference type="Google" id="ProtNLM"/>
    </source>
</evidence>
<dbReference type="Gene3D" id="1.10.150.130">
    <property type="match status" value="1"/>
</dbReference>
<reference evidence="2" key="2">
    <citation type="journal article" date="2022" name="Microbiol. Resour. Announc.">
        <title>Metagenome Sequencing to Explore Phylogenomics of Terrestrial Cyanobacteria.</title>
        <authorList>
            <person name="Ward R.D."/>
            <person name="Stajich J.E."/>
            <person name="Johansen J.R."/>
            <person name="Huntemann M."/>
            <person name="Clum A."/>
            <person name="Foster B."/>
            <person name="Foster B."/>
            <person name="Roux S."/>
            <person name="Palaniappan K."/>
            <person name="Varghese N."/>
            <person name="Mukherjee S."/>
            <person name="Reddy T.B.K."/>
            <person name="Daum C."/>
            <person name="Copeland A."/>
            <person name="Chen I.A."/>
            <person name="Ivanova N.N."/>
            <person name="Kyrpides N.C."/>
            <person name="Shapiro N."/>
            <person name="Eloe-Fadrosh E.A."/>
            <person name="Pietrasiak N."/>
        </authorList>
    </citation>
    <scope>NUCLEOTIDE SEQUENCE</scope>
    <source>
        <strain evidence="2">GSE-NOS-MK-12-04C</strain>
    </source>
</reference>
<dbReference type="AlphaFoldDB" id="A0A951QPL8"/>
<evidence type="ECO:0000313" key="3">
    <source>
        <dbReference type="Proteomes" id="UP000729701"/>
    </source>
</evidence>
<comment type="caution">
    <text evidence="2">The sequence shown here is derived from an EMBL/GenBank/DDBJ whole genome shotgun (WGS) entry which is preliminary data.</text>
</comment>
<evidence type="ECO:0000256" key="1">
    <source>
        <dbReference type="ARBA" id="ARBA00023125"/>
    </source>
</evidence>
<evidence type="ECO:0000313" key="2">
    <source>
        <dbReference type="EMBL" id="MBW4668395.1"/>
    </source>
</evidence>
<name>A0A951QPL8_9CYAN</name>
<dbReference type="InterPro" id="IPR011010">
    <property type="entry name" value="DNA_brk_join_enz"/>
</dbReference>
<dbReference type="InterPro" id="IPR010998">
    <property type="entry name" value="Integrase_recombinase_N"/>
</dbReference>
<reference evidence="2" key="1">
    <citation type="submission" date="2021-05" db="EMBL/GenBank/DDBJ databases">
        <authorList>
            <person name="Pietrasiak N."/>
            <person name="Ward R."/>
            <person name="Stajich J.E."/>
            <person name="Kurbessoian T."/>
        </authorList>
    </citation>
    <scope>NUCLEOTIDE SEQUENCE</scope>
    <source>
        <strain evidence="2">GSE-NOS-MK-12-04C</strain>
    </source>
</reference>
<organism evidence="2 3">
    <name type="scientific">Cyanomargarita calcarea GSE-NOS-MK-12-04C</name>
    <dbReference type="NCBI Taxonomy" id="2839659"/>
    <lineage>
        <taxon>Bacteria</taxon>
        <taxon>Bacillati</taxon>
        <taxon>Cyanobacteriota</taxon>
        <taxon>Cyanophyceae</taxon>
        <taxon>Nostocales</taxon>
        <taxon>Cyanomargaritaceae</taxon>
        <taxon>Cyanomargarita</taxon>
    </lineage>
</organism>